<dbReference type="eggNOG" id="KOG3513">
    <property type="taxonomic scope" value="Eukaryota"/>
</dbReference>
<dbReference type="InterPro" id="IPR003598">
    <property type="entry name" value="Ig_sub2"/>
</dbReference>
<dbReference type="CDD" id="cd00096">
    <property type="entry name" value="Ig"/>
    <property type="match status" value="3"/>
</dbReference>
<dbReference type="Pfam" id="PF13927">
    <property type="entry name" value="Ig_3"/>
    <property type="match status" value="3"/>
</dbReference>
<dbReference type="SMART" id="SM00060">
    <property type="entry name" value="FN3"/>
    <property type="match status" value="5"/>
</dbReference>
<evidence type="ECO:0000256" key="3">
    <source>
        <dbReference type="ARBA" id="ARBA00022737"/>
    </source>
</evidence>
<sequence>MEVLFDSIAGFQSARSHKQVYGLPPILNVTFIALLYLYILPETYNSLILLCTLAMHFFLCIVLLVAGCISPVSASPPIIEALLPEGNLDAPSQVKAMDEDGFTLECRASGKTPITMYWEKDGKLLAELEFKYEIITDKQKGVSKLKVQIPRPSQDNGNFQCFAENAEGKVFSRKIRVVVTYIGKFTNQDENYVEEKQVTVGQPFMLKCPERNTKYPQFGASYYWGNKDSTTNTINLLPQSSNIAMTQNGNLVFLYVTEADLKTIDDWGRGAKNGTIQCNVQAGTTTYTSHKFLLKQVGTDNSPLKPVFVQDGEPKTLESAIQGKSKALFCVAQMSPAPNNAIRWVRVDSVTNDKLPIVDGKNGFSIPEDKSGRNLIISQVSKEQHEGVYQCIVENNQGKTESQLSQLKVFVPPGWIVKPPPKMNIPMYGGAVLLCEAFGDPTPAYGWYVNGSKIVNSQHLIVTNNKLTFKAVELYEHAGIYQCVAENDYGMVVSTTVVEIDARKPGIIGFGPFYIFKDTKGEIKCDSNAAPAANHVWSKDDQVLSISGRYSLGPGNSLVITPVQQNDEGKYTCKATNLLGTDTKSNDATVYERTKITVRPDASVELIKGKPTDFRCQATADPRLMNILKYKWLKDGTELQYTENINWIPNQLRLKLSEADIDDGAVYTCVAYTDDKLKYSEDRASSIANVQGVPFPPSNLTITNCYNLTTVITWVPGSSTGKPITHYQIEQESEFEAGVWQILKKVDDPKSTSLQLQLTPWAKLRFRMRAVNSVGPSRASLPTPVGACETKVSRPTMVPKNFRGVPGKANELDAAWTPLTKLEQNAPGCKYVLKYRKSGAKDWQKVTIDNPSTAKYSILNPGYYELWEFMIYATNDIGDGPQSDIIKSRSGQDAPKDKPKNLKKGVVTARTVSLTWDRVTVDRGSVDGYISYHWFKTIETQNDQETPVRTRRRREIPVGAQTYKLNATSQPSQSGTVRGLTPFSSYTLVLKAFNSGGEGPESDAITFDTNEDVPGIVADVDVTPFAKYIFAQWGPPLESNGVLLGYAIAAVKHTQGQPDPPMNSVKFTELGTNKLEHLFEDVEQESHYIIYLKAKTRIGYGPVYTERVDTIKPSAPAKPRAPFVVGYETDSVNVTFLFGKTKGGYPTEFKVKYRNKASSDNSYKETSWSNHFEKRWVIVGGLSQDLYEFITVGRNDLGESIDSPPADGRPVPYVGVGQRATPLHKSTWFIVLLVLIALLLLFVVIVVLYRKRGGAKYQVGKREKERAGMLDQMPDEEDNIEMAGRGDDNPPPYSDGSIGRGSDDDKDSLDDYGEGPQFKEDGSFIEEYGDDKKKLTDGKNDKNAAATFV</sequence>
<dbReference type="Pfam" id="PF00041">
    <property type="entry name" value="fn3"/>
    <property type="match status" value="2"/>
</dbReference>
<protein>
    <recommendedName>
        <fullName evidence="14">Neuroglian</fullName>
    </recommendedName>
</protein>
<feature type="domain" description="Ig-like" evidence="10">
    <location>
        <begin position="594"/>
        <end position="685"/>
    </location>
</feature>
<keyword evidence="5 9" id="KW-1133">Transmembrane helix</keyword>
<dbReference type="STRING" id="45351.A7RT95"/>
<evidence type="ECO:0000259" key="11">
    <source>
        <dbReference type="PROSITE" id="PS50853"/>
    </source>
</evidence>
<name>A7RT95_NEMVE</name>
<evidence type="ECO:0000256" key="9">
    <source>
        <dbReference type="SAM" id="Phobius"/>
    </source>
</evidence>
<dbReference type="EMBL" id="DS469536">
    <property type="protein sequence ID" value="EDO45343.1"/>
    <property type="molecule type" value="Genomic_DNA"/>
</dbReference>
<dbReference type="PANTHER" id="PTHR44170">
    <property type="entry name" value="PROTEIN SIDEKICK"/>
    <property type="match status" value="1"/>
</dbReference>
<dbReference type="FunCoup" id="A7RT95">
    <property type="interactions" value="135"/>
</dbReference>
<dbReference type="PROSITE" id="PS50835">
    <property type="entry name" value="IG_LIKE"/>
    <property type="match status" value="5"/>
</dbReference>
<dbReference type="PhylomeDB" id="A7RT95"/>
<evidence type="ECO:0008006" key="14">
    <source>
        <dbReference type="Google" id="ProtNLM"/>
    </source>
</evidence>
<feature type="domain" description="Fibronectin type-III" evidence="11">
    <location>
        <begin position="898"/>
        <end position="1012"/>
    </location>
</feature>
<feature type="region of interest" description="Disordered" evidence="8">
    <location>
        <begin position="1279"/>
        <end position="1349"/>
    </location>
</feature>
<keyword evidence="2 9" id="KW-0812">Transmembrane</keyword>
<keyword evidence="4" id="KW-0130">Cell adhesion</keyword>
<dbReference type="InParanoid" id="A7RT95"/>
<evidence type="ECO:0000256" key="1">
    <source>
        <dbReference type="ARBA" id="ARBA00004479"/>
    </source>
</evidence>
<feature type="compositionally biased region" description="Basic and acidic residues" evidence="8">
    <location>
        <begin position="1330"/>
        <end position="1342"/>
    </location>
</feature>
<dbReference type="InterPro" id="IPR013098">
    <property type="entry name" value="Ig_I-set"/>
</dbReference>
<feature type="transmembrane region" description="Helical" evidence="9">
    <location>
        <begin position="1228"/>
        <end position="1249"/>
    </location>
</feature>
<feature type="domain" description="Fibronectin type-III" evidence="11">
    <location>
        <begin position="798"/>
        <end position="893"/>
    </location>
</feature>
<dbReference type="Pfam" id="PF07679">
    <property type="entry name" value="I-set"/>
    <property type="match status" value="2"/>
</dbReference>
<dbReference type="PANTHER" id="PTHR44170:SF49">
    <property type="entry name" value="PROTEIN SIDEKICK-1 ISOFORM X1"/>
    <property type="match status" value="1"/>
</dbReference>
<keyword evidence="13" id="KW-1185">Reference proteome</keyword>
<comment type="subcellular location">
    <subcellularLocation>
        <location evidence="1">Membrane</location>
        <topology evidence="1">Single-pass type I membrane protein</topology>
    </subcellularLocation>
</comment>
<feature type="domain" description="Ig-like" evidence="10">
    <location>
        <begin position="413"/>
        <end position="499"/>
    </location>
</feature>
<evidence type="ECO:0000256" key="7">
    <source>
        <dbReference type="ARBA" id="ARBA00023157"/>
    </source>
</evidence>
<dbReference type="Proteomes" id="UP000001593">
    <property type="component" value="Unassembled WGS sequence"/>
</dbReference>
<dbReference type="OMA" id="NHSSYPG"/>
<evidence type="ECO:0000256" key="8">
    <source>
        <dbReference type="SAM" id="MobiDB-lite"/>
    </source>
</evidence>
<evidence type="ECO:0000313" key="12">
    <source>
        <dbReference type="EMBL" id="EDO45343.1"/>
    </source>
</evidence>
<evidence type="ECO:0000256" key="4">
    <source>
        <dbReference type="ARBA" id="ARBA00022889"/>
    </source>
</evidence>
<evidence type="ECO:0000313" key="13">
    <source>
        <dbReference type="Proteomes" id="UP000001593"/>
    </source>
</evidence>
<evidence type="ECO:0000256" key="5">
    <source>
        <dbReference type="ARBA" id="ARBA00022989"/>
    </source>
</evidence>
<reference evidence="12 13" key="1">
    <citation type="journal article" date="2007" name="Science">
        <title>Sea anemone genome reveals ancestral eumetazoan gene repertoire and genomic organization.</title>
        <authorList>
            <person name="Putnam N.H."/>
            <person name="Srivastava M."/>
            <person name="Hellsten U."/>
            <person name="Dirks B."/>
            <person name="Chapman J."/>
            <person name="Salamov A."/>
            <person name="Terry A."/>
            <person name="Shapiro H."/>
            <person name="Lindquist E."/>
            <person name="Kapitonov V.V."/>
            <person name="Jurka J."/>
            <person name="Genikhovich G."/>
            <person name="Grigoriev I.V."/>
            <person name="Lucas S.M."/>
            <person name="Steele R.E."/>
            <person name="Finnerty J.R."/>
            <person name="Technau U."/>
            <person name="Martindale M.Q."/>
            <person name="Rokhsar D.S."/>
        </authorList>
    </citation>
    <scope>NUCLEOTIDE SEQUENCE [LARGE SCALE GENOMIC DNA]</scope>
    <source>
        <strain evidence="13">CH2 X CH6</strain>
    </source>
</reference>
<dbReference type="SMART" id="SM00408">
    <property type="entry name" value="IGc2"/>
    <property type="match status" value="5"/>
</dbReference>
<dbReference type="SMART" id="SM00409">
    <property type="entry name" value="IG"/>
    <property type="match status" value="5"/>
</dbReference>
<keyword evidence="3" id="KW-0677">Repeat</keyword>
<dbReference type="InterPro" id="IPR026966">
    <property type="entry name" value="Neurofascin/L1/NrCAM_C"/>
</dbReference>
<evidence type="ECO:0000256" key="2">
    <source>
        <dbReference type="ARBA" id="ARBA00022692"/>
    </source>
</evidence>
<keyword evidence="6 9" id="KW-0472">Membrane</keyword>
<dbReference type="Gene3D" id="2.60.40.10">
    <property type="entry name" value="Immunoglobulins"/>
    <property type="match status" value="9"/>
</dbReference>
<dbReference type="PROSITE" id="PS50853">
    <property type="entry name" value="FN3"/>
    <property type="match status" value="5"/>
</dbReference>
<dbReference type="GO" id="GO:0016020">
    <property type="term" value="C:membrane"/>
    <property type="evidence" value="ECO:0007669"/>
    <property type="project" value="UniProtKB-SubCell"/>
</dbReference>
<organism evidence="12 13">
    <name type="scientific">Nematostella vectensis</name>
    <name type="common">Starlet sea anemone</name>
    <dbReference type="NCBI Taxonomy" id="45351"/>
    <lineage>
        <taxon>Eukaryota</taxon>
        <taxon>Metazoa</taxon>
        <taxon>Cnidaria</taxon>
        <taxon>Anthozoa</taxon>
        <taxon>Hexacorallia</taxon>
        <taxon>Actiniaria</taxon>
        <taxon>Edwardsiidae</taxon>
        <taxon>Nematostella</taxon>
    </lineage>
</organism>
<dbReference type="InterPro" id="IPR003599">
    <property type="entry name" value="Ig_sub"/>
</dbReference>
<dbReference type="HOGENOM" id="CLU_257834_0_0_1"/>
<evidence type="ECO:0000259" key="10">
    <source>
        <dbReference type="PROSITE" id="PS50835"/>
    </source>
</evidence>
<dbReference type="InterPro" id="IPR013783">
    <property type="entry name" value="Ig-like_fold"/>
</dbReference>
<dbReference type="InterPro" id="IPR036116">
    <property type="entry name" value="FN3_sf"/>
</dbReference>
<feature type="region of interest" description="Disordered" evidence="8">
    <location>
        <begin position="883"/>
        <end position="903"/>
    </location>
</feature>
<dbReference type="InterPro" id="IPR003961">
    <property type="entry name" value="FN3_dom"/>
</dbReference>
<feature type="domain" description="Ig-like" evidence="10">
    <location>
        <begin position="505"/>
        <end position="591"/>
    </location>
</feature>
<feature type="domain" description="Fibronectin type-III" evidence="11">
    <location>
        <begin position="696"/>
        <end position="790"/>
    </location>
</feature>
<dbReference type="InterPro" id="IPR036179">
    <property type="entry name" value="Ig-like_dom_sf"/>
</dbReference>
<dbReference type="InterPro" id="IPR007110">
    <property type="entry name" value="Ig-like_dom"/>
</dbReference>
<feature type="compositionally biased region" description="Acidic residues" evidence="8">
    <location>
        <begin position="1304"/>
        <end position="1313"/>
    </location>
</feature>
<proteinExistence type="predicted"/>
<feature type="domain" description="Fibronectin type-III" evidence="11">
    <location>
        <begin position="1118"/>
        <end position="1213"/>
    </location>
</feature>
<dbReference type="SUPFAM" id="SSF48726">
    <property type="entry name" value="Immunoglobulin"/>
    <property type="match status" value="5"/>
</dbReference>
<evidence type="ECO:0000256" key="6">
    <source>
        <dbReference type="ARBA" id="ARBA00023136"/>
    </source>
</evidence>
<accession>A7RT95</accession>
<feature type="domain" description="Ig-like" evidence="10">
    <location>
        <begin position="306"/>
        <end position="405"/>
    </location>
</feature>
<gene>
    <name evidence="12" type="ORF">NEMVEDRAFT_v1g240518</name>
</gene>
<dbReference type="Pfam" id="PF13882">
    <property type="entry name" value="Bravo_FIGEY"/>
    <property type="match status" value="1"/>
</dbReference>
<dbReference type="CDD" id="cd00063">
    <property type="entry name" value="FN3"/>
    <property type="match status" value="3"/>
</dbReference>
<feature type="transmembrane region" description="Helical" evidence="9">
    <location>
        <begin position="20"/>
        <end position="40"/>
    </location>
</feature>
<dbReference type="GO" id="GO:0007155">
    <property type="term" value="P:cell adhesion"/>
    <property type="evidence" value="ECO:0007669"/>
    <property type="project" value="UniProtKB-KW"/>
</dbReference>
<feature type="transmembrane region" description="Helical" evidence="9">
    <location>
        <begin position="47"/>
        <end position="67"/>
    </location>
</feature>
<feature type="domain" description="Ig-like" evidence="10">
    <location>
        <begin position="76"/>
        <end position="172"/>
    </location>
</feature>
<dbReference type="SUPFAM" id="SSF49265">
    <property type="entry name" value="Fibronectin type III"/>
    <property type="match status" value="3"/>
</dbReference>
<keyword evidence="7" id="KW-1015">Disulfide bond</keyword>
<feature type="domain" description="Fibronectin type-III" evidence="11">
    <location>
        <begin position="1013"/>
        <end position="1114"/>
    </location>
</feature>